<organism evidence="1 2">
    <name type="scientific">Leptonema illini</name>
    <dbReference type="NCBI Taxonomy" id="183"/>
    <lineage>
        <taxon>Bacteria</taxon>
        <taxon>Pseudomonadati</taxon>
        <taxon>Spirochaetota</taxon>
        <taxon>Spirochaetia</taxon>
        <taxon>Leptospirales</taxon>
        <taxon>Leptospiraceae</taxon>
        <taxon>Leptonema</taxon>
    </lineage>
</organism>
<accession>A0A833LZU5</accession>
<dbReference type="EMBL" id="WBUI01000003">
    <property type="protein sequence ID" value="KAB2934329.1"/>
    <property type="molecule type" value="Genomic_DNA"/>
</dbReference>
<proteinExistence type="predicted"/>
<comment type="caution">
    <text evidence="1">The sequence shown here is derived from an EMBL/GenBank/DDBJ whole genome shotgun (WGS) entry which is preliminary data.</text>
</comment>
<reference evidence="1 2" key="1">
    <citation type="submission" date="2019-10" db="EMBL/GenBank/DDBJ databases">
        <title>Extracellular Electron Transfer in a Candidatus Methanoperedens spp. Enrichment Culture.</title>
        <authorList>
            <person name="Berger S."/>
            <person name="Rangel Shaw D."/>
            <person name="Berben T."/>
            <person name="In 'T Zandt M."/>
            <person name="Frank J."/>
            <person name="Reimann J."/>
            <person name="Jetten M.S.M."/>
            <person name="Welte C.U."/>
        </authorList>
    </citation>
    <scope>NUCLEOTIDE SEQUENCE [LARGE SCALE GENOMIC DNA]</scope>
    <source>
        <strain evidence="1">SB12</strain>
    </source>
</reference>
<dbReference type="AlphaFoldDB" id="A0A833LZU5"/>
<evidence type="ECO:0000313" key="2">
    <source>
        <dbReference type="Proteomes" id="UP000460298"/>
    </source>
</evidence>
<gene>
    <name evidence="1" type="ORF">F9K24_04700</name>
</gene>
<protein>
    <submittedName>
        <fullName evidence="1">Uncharacterized protein</fullName>
    </submittedName>
</protein>
<name>A0A833LZU5_9LEPT</name>
<dbReference type="Proteomes" id="UP000460298">
    <property type="component" value="Unassembled WGS sequence"/>
</dbReference>
<sequence length="113" mass="12641">MKPINLTKGQEILNRGRPAKPLPASVENKFKTVLHELPAVVESHLPPVFVPGIDVQARQVLVVVLRELPEKVLPQLQATISDSFPPDFYIDVWPLAESDTILKDIRAATMRIK</sequence>
<evidence type="ECO:0000313" key="1">
    <source>
        <dbReference type="EMBL" id="KAB2934329.1"/>
    </source>
</evidence>